<evidence type="ECO:0000256" key="2">
    <source>
        <dbReference type="SAM" id="MobiDB-lite"/>
    </source>
</evidence>
<protein>
    <submittedName>
        <fullName evidence="3">Uncharacterized protein</fullName>
    </submittedName>
</protein>
<keyword evidence="4" id="KW-1185">Reference proteome</keyword>
<accession>A0AAP0X1B5</accession>
<feature type="region of interest" description="Disordered" evidence="2">
    <location>
        <begin position="181"/>
        <end position="200"/>
    </location>
</feature>
<name>A0AAP0X1B5_LIQFO</name>
<evidence type="ECO:0000313" key="3">
    <source>
        <dbReference type="EMBL" id="KAK9282338.1"/>
    </source>
</evidence>
<dbReference type="EMBL" id="JBBPBK010000007">
    <property type="protein sequence ID" value="KAK9282338.1"/>
    <property type="molecule type" value="Genomic_DNA"/>
</dbReference>
<evidence type="ECO:0000313" key="4">
    <source>
        <dbReference type="Proteomes" id="UP001415857"/>
    </source>
</evidence>
<comment type="caution">
    <text evidence="3">The sequence shown here is derived from an EMBL/GenBank/DDBJ whole genome shotgun (WGS) entry which is preliminary data.</text>
</comment>
<gene>
    <name evidence="3" type="ORF">L1049_005252</name>
</gene>
<dbReference type="Proteomes" id="UP001415857">
    <property type="component" value="Unassembled WGS sequence"/>
</dbReference>
<proteinExistence type="predicted"/>
<reference evidence="3 4" key="1">
    <citation type="journal article" date="2024" name="Plant J.">
        <title>Genome sequences and population genomics reveal climatic adaptation and genomic divergence between two closely related sweetgum species.</title>
        <authorList>
            <person name="Xu W.Q."/>
            <person name="Ren C.Q."/>
            <person name="Zhang X.Y."/>
            <person name="Comes H.P."/>
            <person name="Liu X.H."/>
            <person name="Li Y.G."/>
            <person name="Kettle C.J."/>
            <person name="Jalonen R."/>
            <person name="Gaisberger H."/>
            <person name="Ma Y.Z."/>
            <person name="Qiu Y.X."/>
        </authorList>
    </citation>
    <scope>NUCLEOTIDE SEQUENCE [LARGE SCALE GENOMIC DNA]</scope>
    <source>
        <strain evidence="3">Hangzhou</strain>
    </source>
</reference>
<feature type="coiled-coil region" evidence="1">
    <location>
        <begin position="296"/>
        <end position="365"/>
    </location>
</feature>
<keyword evidence="1" id="KW-0175">Coiled coil</keyword>
<evidence type="ECO:0000256" key="1">
    <source>
        <dbReference type="SAM" id="Coils"/>
    </source>
</evidence>
<sequence>MGSDNVRMLRIQGISRMDAPPLEKEPTEVSIEEVSDVSDGPQQTKAKNIAQKSPREKIPPKTKNNNRTAVKKVSNAPQKAQKDESPDKSKKESKSAGKLDFNEPTQDLLELIPTERTPIPDPGSFPIFSPNLEQSGFNRPFESSSDIKIACLSESAPLIIEDTDSIFADLDQIISDATSQAASTSAMKPQGEADKAPPSQEEMDEAKAILEKSLSLNFEHLLHPSRRGKFLEAISILTSFSDFSSDKVSAFERFQSNFPSLASNFQSSEKKLEEYQKWIYSKDSLLETLKNHVADYKTLKTKQESNNEEVKKLQQELKLREEENKKIISKKQELAKETQVMKSTLAKYNTEASSWEENKKKVEDTCSHVFCSWENFKKNFV</sequence>
<organism evidence="3 4">
    <name type="scientific">Liquidambar formosana</name>
    <name type="common">Formosan gum</name>
    <dbReference type="NCBI Taxonomy" id="63359"/>
    <lineage>
        <taxon>Eukaryota</taxon>
        <taxon>Viridiplantae</taxon>
        <taxon>Streptophyta</taxon>
        <taxon>Embryophyta</taxon>
        <taxon>Tracheophyta</taxon>
        <taxon>Spermatophyta</taxon>
        <taxon>Magnoliopsida</taxon>
        <taxon>eudicotyledons</taxon>
        <taxon>Gunneridae</taxon>
        <taxon>Pentapetalae</taxon>
        <taxon>Saxifragales</taxon>
        <taxon>Altingiaceae</taxon>
        <taxon>Liquidambar</taxon>
    </lineage>
</organism>
<dbReference type="AlphaFoldDB" id="A0AAP0X1B5"/>
<feature type="region of interest" description="Disordered" evidence="2">
    <location>
        <begin position="1"/>
        <end position="131"/>
    </location>
</feature>
<feature type="compositionally biased region" description="Basic and acidic residues" evidence="2">
    <location>
        <begin position="80"/>
        <end position="101"/>
    </location>
</feature>